<sequence>MAQPDLPQFPGPEPGRGPAPKARPGVVTVAVLLQYATAAVLILAGISLFALKDPVADGLRDFLPQSEGWDDLPQAEQTDILNNLASVIGVFATIAFIILAVFAAVHVILAIFNSKGKNPARILSWITSAIMLACCGLGSLSEVLGGDTPPTDAAAVQQQAAAEKIDELIPAWVNGVWWLALIMSTLGALLIIIFLALPKANEFFRKEQPQHPYM</sequence>
<reference evidence="4" key="1">
    <citation type="journal article" date="2019" name="Int. J. Syst. Evol. Microbiol.">
        <title>The Global Catalogue of Microorganisms (GCM) 10K type strain sequencing project: providing services to taxonomists for standard genome sequencing and annotation.</title>
        <authorList>
            <consortium name="The Broad Institute Genomics Platform"/>
            <consortium name="The Broad Institute Genome Sequencing Center for Infectious Disease"/>
            <person name="Wu L."/>
            <person name="Ma J."/>
        </authorList>
    </citation>
    <scope>NUCLEOTIDE SEQUENCE [LARGE SCALE GENOMIC DNA]</scope>
    <source>
        <strain evidence="4">IBRC-M 10908</strain>
    </source>
</reference>
<name>A0ABV8TYT3_9ACTN</name>
<keyword evidence="2" id="KW-1133">Transmembrane helix</keyword>
<gene>
    <name evidence="3" type="ORF">ACFPET_12140</name>
</gene>
<feature type="transmembrane region" description="Helical" evidence="2">
    <location>
        <begin position="176"/>
        <end position="197"/>
    </location>
</feature>
<feature type="transmembrane region" description="Helical" evidence="2">
    <location>
        <begin position="26"/>
        <end position="51"/>
    </location>
</feature>
<accession>A0ABV8TYT3</accession>
<proteinExistence type="predicted"/>
<comment type="caution">
    <text evidence="3">The sequence shown here is derived from an EMBL/GenBank/DDBJ whole genome shotgun (WGS) entry which is preliminary data.</text>
</comment>
<feature type="transmembrane region" description="Helical" evidence="2">
    <location>
        <begin position="122"/>
        <end position="140"/>
    </location>
</feature>
<evidence type="ECO:0000256" key="2">
    <source>
        <dbReference type="SAM" id="Phobius"/>
    </source>
</evidence>
<evidence type="ECO:0000313" key="3">
    <source>
        <dbReference type="EMBL" id="MFC4335954.1"/>
    </source>
</evidence>
<keyword evidence="2" id="KW-0472">Membrane</keyword>
<dbReference type="EMBL" id="JBHSDK010000015">
    <property type="protein sequence ID" value="MFC4335954.1"/>
    <property type="molecule type" value="Genomic_DNA"/>
</dbReference>
<feature type="transmembrane region" description="Helical" evidence="2">
    <location>
        <begin position="84"/>
        <end position="110"/>
    </location>
</feature>
<evidence type="ECO:0000256" key="1">
    <source>
        <dbReference type="SAM" id="MobiDB-lite"/>
    </source>
</evidence>
<dbReference type="RefSeq" id="WP_380621316.1">
    <property type="nucleotide sequence ID" value="NZ_JBHSDK010000015.1"/>
</dbReference>
<keyword evidence="4" id="KW-1185">Reference proteome</keyword>
<dbReference type="Proteomes" id="UP001595823">
    <property type="component" value="Unassembled WGS sequence"/>
</dbReference>
<protein>
    <recommendedName>
        <fullName evidence="5">DUF4064 domain-containing protein</fullName>
    </recommendedName>
</protein>
<organism evidence="3 4">
    <name type="scientific">Salininema proteolyticum</name>
    <dbReference type="NCBI Taxonomy" id="1607685"/>
    <lineage>
        <taxon>Bacteria</taxon>
        <taxon>Bacillati</taxon>
        <taxon>Actinomycetota</taxon>
        <taxon>Actinomycetes</taxon>
        <taxon>Glycomycetales</taxon>
        <taxon>Glycomycetaceae</taxon>
        <taxon>Salininema</taxon>
    </lineage>
</organism>
<feature type="compositionally biased region" description="Pro residues" evidence="1">
    <location>
        <begin position="7"/>
        <end position="17"/>
    </location>
</feature>
<keyword evidence="2" id="KW-0812">Transmembrane</keyword>
<evidence type="ECO:0008006" key="5">
    <source>
        <dbReference type="Google" id="ProtNLM"/>
    </source>
</evidence>
<evidence type="ECO:0000313" key="4">
    <source>
        <dbReference type="Proteomes" id="UP001595823"/>
    </source>
</evidence>
<feature type="region of interest" description="Disordered" evidence="1">
    <location>
        <begin position="1"/>
        <end position="21"/>
    </location>
</feature>